<dbReference type="PRINTS" id="PR00260">
    <property type="entry name" value="CHEMTRNSDUCR"/>
</dbReference>
<dbReference type="CDD" id="cd11386">
    <property type="entry name" value="MCP_signal"/>
    <property type="match status" value="1"/>
</dbReference>
<comment type="similarity">
    <text evidence="3">Belongs to the methyl-accepting chemotaxis (MCP) protein family.</text>
</comment>
<evidence type="ECO:0000256" key="1">
    <source>
        <dbReference type="ARBA" id="ARBA00004370"/>
    </source>
</evidence>
<evidence type="ECO:0000259" key="7">
    <source>
        <dbReference type="PROSITE" id="PS50885"/>
    </source>
</evidence>
<dbReference type="KEGG" id="shl:Shal_1374"/>
<dbReference type="SMART" id="SM00304">
    <property type="entry name" value="HAMP"/>
    <property type="match status" value="1"/>
</dbReference>
<dbReference type="PANTHER" id="PTHR32089:SF120">
    <property type="entry name" value="METHYL-ACCEPTING CHEMOTAXIS PROTEIN TLPQ"/>
    <property type="match status" value="1"/>
</dbReference>
<evidence type="ECO:0000313" key="8">
    <source>
        <dbReference type="EMBL" id="ABZ75941.1"/>
    </source>
</evidence>
<name>B0TLJ1_SHEHH</name>
<evidence type="ECO:0000256" key="4">
    <source>
        <dbReference type="PROSITE-ProRule" id="PRU00284"/>
    </source>
</evidence>
<feature type="domain" description="Methyl-accepting transducer" evidence="6">
    <location>
        <begin position="266"/>
        <end position="502"/>
    </location>
</feature>
<keyword evidence="2 4" id="KW-0807">Transducer</keyword>
<dbReference type="InterPro" id="IPR004089">
    <property type="entry name" value="MCPsignal_dom"/>
</dbReference>
<dbReference type="PANTHER" id="PTHR32089">
    <property type="entry name" value="METHYL-ACCEPTING CHEMOTAXIS PROTEIN MCPB"/>
    <property type="match status" value="1"/>
</dbReference>
<dbReference type="HOGENOM" id="CLU_000445_107_27_6"/>
<evidence type="ECO:0000259" key="6">
    <source>
        <dbReference type="PROSITE" id="PS50111"/>
    </source>
</evidence>
<feature type="domain" description="HAMP" evidence="7">
    <location>
        <begin position="207"/>
        <end position="261"/>
    </location>
</feature>
<dbReference type="GO" id="GO:0016020">
    <property type="term" value="C:membrane"/>
    <property type="evidence" value="ECO:0007669"/>
    <property type="project" value="UniProtKB-SubCell"/>
</dbReference>
<dbReference type="OrthoDB" id="49457at2"/>
<dbReference type="SUPFAM" id="SSF58104">
    <property type="entry name" value="Methyl-accepting chemotaxis protein (MCP) signaling domain"/>
    <property type="match status" value="1"/>
</dbReference>
<dbReference type="FunFam" id="1.10.287.950:FF:000001">
    <property type="entry name" value="Methyl-accepting chemotaxis sensory transducer"/>
    <property type="match status" value="1"/>
</dbReference>
<dbReference type="PROSITE" id="PS50111">
    <property type="entry name" value="CHEMOTAXIS_TRANSDUC_2"/>
    <property type="match status" value="1"/>
</dbReference>
<dbReference type="PROSITE" id="PS50885">
    <property type="entry name" value="HAMP"/>
    <property type="match status" value="1"/>
</dbReference>
<dbReference type="InterPro" id="IPR003660">
    <property type="entry name" value="HAMP_dom"/>
</dbReference>
<keyword evidence="5" id="KW-0472">Membrane</keyword>
<sequence>MKTQLTIRKKIIMMVALILTLITVCGSYTFYSIYPLSKSWSSYQEQVSMRQQLLMSIKANFGYGGMIHNFKNYVLRGQDKYLPKIENDFKNLLDDIAKYQLLEGVSPQESKALDSITEVASNYYSNSKRISHFFADGESPQYVDSVAKISDKAALEGFEVLDKHYQALTQEYSSRINGAISSATMATVTGLLLVALVITFVLLWLYRSLIPPLLTLNQTMTEIAEGEGDLSVRIEVEKDDELGGVAKAFNLFVSKLEVIIAEEKKIIAQINSSAEDLQEVTQSSNSAIESQLSNTEMLATAINEMTATVQDVAENAVMASDAAVKVNTSAHEGHRAVNNTVEQILNVHQHIDQASNVIHEVNKASENIDQVLNVISGIAQQTNLLALNAAIEAARAGESGRGFAVVADEVRGLAQRTSTSLEDIKQIIEQLQTGANSAVASIELGVNEASNASEIARVAGTSIDGIVESIQSVESMNLQIATATEEQNTVAEEMNKSVHDISTMTSSIYDGSQQISKQSHNLAQTTKRLKQLVGSFKTQVS</sequence>
<feature type="transmembrane region" description="Helical" evidence="5">
    <location>
        <begin position="12"/>
        <end position="33"/>
    </location>
</feature>
<organism evidence="8 9">
    <name type="scientific">Shewanella halifaxensis (strain HAW-EB4)</name>
    <dbReference type="NCBI Taxonomy" id="458817"/>
    <lineage>
        <taxon>Bacteria</taxon>
        <taxon>Pseudomonadati</taxon>
        <taxon>Pseudomonadota</taxon>
        <taxon>Gammaproteobacteria</taxon>
        <taxon>Alteromonadales</taxon>
        <taxon>Shewanellaceae</taxon>
        <taxon>Shewanella</taxon>
    </lineage>
</organism>
<dbReference type="STRING" id="458817.Shal_1374"/>
<dbReference type="SMART" id="SM00283">
    <property type="entry name" value="MA"/>
    <property type="match status" value="1"/>
</dbReference>
<dbReference type="GO" id="GO:0004888">
    <property type="term" value="F:transmembrane signaling receptor activity"/>
    <property type="evidence" value="ECO:0007669"/>
    <property type="project" value="InterPro"/>
</dbReference>
<dbReference type="Pfam" id="PF00672">
    <property type="entry name" value="HAMP"/>
    <property type="match status" value="1"/>
</dbReference>
<proteinExistence type="inferred from homology"/>
<reference evidence="8" key="1">
    <citation type="submission" date="2008-01" db="EMBL/GenBank/DDBJ databases">
        <title>Complete sequence of Shewanella halifaxensis HAW-EB4.</title>
        <authorList>
            <consortium name="US DOE Joint Genome Institute"/>
            <person name="Copeland A."/>
            <person name="Lucas S."/>
            <person name="Lapidus A."/>
            <person name="Glavina del Rio T."/>
            <person name="Dalin E."/>
            <person name="Tice H."/>
            <person name="Bruce D."/>
            <person name="Goodwin L."/>
            <person name="Pitluck S."/>
            <person name="Sims D."/>
            <person name="Brettin T."/>
            <person name="Detter J.C."/>
            <person name="Han C."/>
            <person name="Kuske C.R."/>
            <person name="Schmutz J."/>
            <person name="Larimer F."/>
            <person name="Land M."/>
            <person name="Hauser L."/>
            <person name="Kyrpides N."/>
            <person name="Kim E."/>
            <person name="Zhao J.-S."/>
            <person name="Richardson P."/>
        </authorList>
    </citation>
    <scope>NUCLEOTIDE SEQUENCE [LARGE SCALE GENOMIC DNA]</scope>
    <source>
        <strain evidence="8">HAW-EB4</strain>
    </source>
</reference>
<dbReference type="GO" id="GO:0006935">
    <property type="term" value="P:chemotaxis"/>
    <property type="evidence" value="ECO:0007669"/>
    <property type="project" value="InterPro"/>
</dbReference>
<dbReference type="GO" id="GO:0007165">
    <property type="term" value="P:signal transduction"/>
    <property type="evidence" value="ECO:0007669"/>
    <property type="project" value="UniProtKB-KW"/>
</dbReference>
<keyword evidence="9" id="KW-1185">Reference proteome</keyword>
<dbReference type="EMBL" id="CP000931">
    <property type="protein sequence ID" value="ABZ75941.1"/>
    <property type="molecule type" value="Genomic_DNA"/>
</dbReference>
<accession>B0TLJ1</accession>
<evidence type="ECO:0000256" key="2">
    <source>
        <dbReference type="ARBA" id="ARBA00023224"/>
    </source>
</evidence>
<dbReference type="AlphaFoldDB" id="B0TLJ1"/>
<protein>
    <submittedName>
        <fullName evidence="8">Methyl-accepting chemotaxis sensory transducer</fullName>
    </submittedName>
</protein>
<dbReference type="Gene3D" id="1.10.287.950">
    <property type="entry name" value="Methyl-accepting chemotaxis protein"/>
    <property type="match status" value="1"/>
</dbReference>
<dbReference type="CDD" id="cd06225">
    <property type="entry name" value="HAMP"/>
    <property type="match status" value="1"/>
</dbReference>
<evidence type="ECO:0000313" key="9">
    <source>
        <dbReference type="Proteomes" id="UP000001317"/>
    </source>
</evidence>
<dbReference type="Proteomes" id="UP000001317">
    <property type="component" value="Chromosome"/>
</dbReference>
<dbReference type="InterPro" id="IPR004090">
    <property type="entry name" value="Chemotax_Me-accpt_rcpt"/>
</dbReference>
<comment type="subcellular location">
    <subcellularLocation>
        <location evidence="1">Membrane</location>
    </subcellularLocation>
</comment>
<dbReference type="eggNOG" id="COG0840">
    <property type="taxonomic scope" value="Bacteria"/>
</dbReference>
<feature type="transmembrane region" description="Helical" evidence="5">
    <location>
        <begin position="183"/>
        <end position="206"/>
    </location>
</feature>
<evidence type="ECO:0000256" key="3">
    <source>
        <dbReference type="ARBA" id="ARBA00029447"/>
    </source>
</evidence>
<feature type="transmembrane region" description="Helical" evidence="5">
    <location>
        <begin position="53"/>
        <end position="70"/>
    </location>
</feature>
<gene>
    <name evidence="8" type="ordered locus">Shal_1374</name>
</gene>
<keyword evidence="5" id="KW-0812">Transmembrane</keyword>
<keyword evidence="5" id="KW-1133">Transmembrane helix</keyword>
<evidence type="ECO:0000256" key="5">
    <source>
        <dbReference type="SAM" id="Phobius"/>
    </source>
</evidence>
<dbReference type="Pfam" id="PF00015">
    <property type="entry name" value="MCPsignal"/>
    <property type="match status" value="1"/>
</dbReference>